<keyword evidence="1" id="KW-1133">Transmembrane helix</keyword>
<reference evidence="3 4" key="1">
    <citation type="submission" date="2017-11" db="EMBL/GenBank/DDBJ databases">
        <title>The genome of Rhizophagus clarus HR1 reveals common genetic basis of auxotrophy among arbuscular mycorrhizal fungi.</title>
        <authorList>
            <person name="Kobayashi Y."/>
        </authorList>
    </citation>
    <scope>NUCLEOTIDE SEQUENCE [LARGE SCALE GENOMIC DNA]</scope>
    <source>
        <strain evidence="3 4">HR1</strain>
    </source>
</reference>
<dbReference type="Proteomes" id="UP000247702">
    <property type="component" value="Unassembled WGS sequence"/>
</dbReference>
<proteinExistence type="predicted"/>
<name>A0A2Z6RGQ6_9GLOM</name>
<accession>A0A2Z6RGQ6</accession>
<keyword evidence="4" id="KW-1185">Reference proteome</keyword>
<feature type="chain" id="PRO_5016254865" evidence="2">
    <location>
        <begin position="18"/>
        <end position="86"/>
    </location>
</feature>
<evidence type="ECO:0000256" key="1">
    <source>
        <dbReference type="SAM" id="Phobius"/>
    </source>
</evidence>
<dbReference type="AlphaFoldDB" id="A0A2Z6RGQ6"/>
<sequence length="86" mass="9753">MIFSGPFFLLSFSPLFTSPILKFLFSAKPDGTISELKVLNQIQNTSCAIDYNTSGLYYPSLDYNGFLFPLTLFHSSALWLYLVIQK</sequence>
<evidence type="ECO:0000313" key="4">
    <source>
        <dbReference type="Proteomes" id="UP000247702"/>
    </source>
</evidence>
<organism evidence="3 4">
    <name type="scientific">Rhizophagus clarus</name>
    <dbReference type="NCBI Taxonomy" id="94130"/>
    <lineage>
        <taxon>Eukaryota</taxon>
        <taxon>Fungi</taxon>
        <taxon>Fungi incertae sedis</taxon>
        <taxon>Mucoromycota</taxon>
        <taxon>Glomeromycotina</taxon>
        <taxon>Glomeromycetes</taxon>
        <taxon>Glomerales</taxon>
        <taxon>Glomeraceae</taxon>
        <taxon>Rhizophagus</taxon>
    </lineage>
</organism>
<evidence type="ECO:0000256" key="2">
    <source>
        <dbReference type="SAM" id="SignalP"/>
    </source>
</evidence>
<keyword evidence="1" id="KW-0812">Transmembrane</keyword>
<dbReference type="EMBL" id="BEXD01003735">
    <property type="protein sequence ID" value="GBC01866.1"/>
    <property type="molecule type" value="Genomic_DNA"/>
</dbReference>
<feature type="signal peptide" evidence="2">
    <location>
        <begin position="1"/>
        <end position="17"/>
    </location>
</feature>
<keyword evidence="1" id="KW-0472">Membrane</keyword>
<comment type="caution">
    <text evidence="3">The sequence shown here is derived from an EMBL/GenBank/DDBJ whole genome shotgun (WGS) entry which is preliminary data.</text>
</comment>
<gene>
    <name evidence="3" type="ORF">RclHR1_04360011</name>
</gene>
<evidence type="ECO:0000313" key="3">
    <source>
        <dbReference type="EMBL" id="GBC01866.1"/>
    </source>
</evidence>
<feature type="transmembrane region" description="Helical" evidence="1">
    <location>
        <begin position="66"/>
        <end position="84"/>
    </location>
</feature>
<keyword evidence="2" id="KW-0732">Signal</keyword>
<protein>
    <submittedName>
        <fullName evidence="3">Uncharacterized protein</fullName>
    </submittedName>
</protein>